<dbReference type="Proteomes" id="UP000244880">
    <property type="component" value="Unassembled WGS sequence"/>
</dbReference>
<keyword evidence="1" id="KW-0597">Phosphoprotein</keyword>
<dbReference type="Gene3D" id="3.40.50.2300">
    <property type="match status" value="1"/>
</dbReference>
<name>A0A2R8BA87_9RHOB</name>
<feature type="modified residue" description="4-aspartylphosphate" evidence="1">
    <location>
        <position position="61"/>
    </location>
</feature>
<dbReference type="Pfam" id="PF00072">
    <property type="entry name" value="Response_reg"/>
    <property type="match status" value="1"/>
</dbReference>
<evidence type="ECO:0000313" key="4">
    <source>
        <dbReference type="Proteomes" id="UP000244880"/>
    </source>
</evidence>
<dbReference type="EMBL" id="OMOR01000001">
    <property type="protein sequence ID" value="SPH19957.1"/>
    <property type="molecule type" value="Genomic_DNA"/>
</dbReference>
<dbReference type="GO" id="GO:0000160">
    <property type="term" value="P:phosphorelay signal transduction system"/>
    <property type="evidence" value="ECO:0007669"/>
    <property type="project" value="InterPro"/>
</dbReference>
<dbReference type="SMART" id="SM00448">
    <property type="entry name" value="REC"/>
    <property type="match status" value="1"/>
</dbReference>
<evidence type="ECO:0000256" key="1">
    <source>
        <dbReference type="PROSITE-ProRule" id="PRU00169"/>
    </source>
</evidence>
<dbReference type="PANTHER" id="PTHR44520">
    <property type="entry name" value="RESPONSE REGULATOR RCP1-RELATED"/>
    <property type="match status" value="1"/>
</dbReference>
<proteinExistence type="predicted"/>
<organism evidence="3 4">
    <name type="scientific">Ascidiaceihabitans donghaensis</name>
    <dbReference type="NCBI Taxonomy" id="1510460"/>
    <lineage>
        <taxon>Bacteria</taxon>
        <taxon>Pseudomonadati</taxon>
        <taxon>Pseudomonadota</taxon>
        <taxon>Alphaproteobacteria</taxon>
        <taxon>Rhodobacterales</taxon>
        <taxon>Paracoccaceae</taxon>
        <taxon>Ascidiaceihabitans</taxon>
    </lineage>
</organism>
<dbReference type="InterPro" id="IPR001789">
    <property type="entry name" value="Sig_transdc_resp-reg_receiver"/>
</dbReference>
<evidence type="ECO:0000259" key="2">
    <source>
        <dbReference type="PROSITE" id="PS50110"/>
    </source>
</evidence>
<sequence>MTEMIKTVMLIDDEEIDQRNYKRILNRSGCVENIISFNYADEALMFLKENPGQNIDVIFLDINMPRMNGFEFLEEATQELGADFARMVVVMLTTSINPSDRQRAQANPVVRAFLEKPMVMDHIGFVAGLLNDADAGNDNPT</sequence>
<gene>
    <name evidence="3" type="primary">rcp1_1</name>
    <name evidence="3" type="ORF">ASD8599_00698</name>
</gene>
<dbReference type="PROSITE" id="PS50110">
    <property type="entry name" value="RESPONSE_REGULATORY"/>
    <property type="match status" value="1"/>
</dbReference>
<reference evidence="3 4" key="1">
    <citation type="submission" date="2018-03" db="EMBL/GenBank/DDBJ databases">
        <authorList>
            <person name="Keele B.F."/>
        </authorList>
    </citation>
    <scope>NUCLEOTIDE SEQUENCE [LARGE SCALE GENOMIC DNA]</scope>
    <source>
        <strain evidence="3 4">CECT 8599</strain>
    </source>
</reference>
<dbReference type="RefSeq" id="WP_245925915.1">
    <property type="nucleotide sequence ID" value="NZ_OMOR01000001.1"/>
</dbReference>
<protein>
    <submittedName>
        <fullName evidence="3">Response regulator rcp1</fullName>
    </submittedName>
</protein>
<keyword evidence="4" id="KW-1185">Reference proteome</keyword>
<evidence type="ECO:0000313" key="3">
    <source>
        <dbReference type="EMBL" id="SPH19957.1"/>
    </source>
</evidence>
<accession>A0A2R8BA87</accession>
<feature type="domain" description="Response regulatory" evidence="2">
    <location>
        <begin position="7"/>
        <end position="131"/>
    </location>
</feature>
<dbReference type="PANTHER" id="PTHR44520:SF2">
    <property type="entry name" value="RESPONSE REGULATOR RCP1"/>
    <property type="match status" value="1"/>
</dbReference>
<dbReference type="AlphaFoldDB" id="A0A2R8BA87"/>
<dbReference type="InterPro" id="IPR052893">
    <property type="entry name" value="TCS_response_regulator"/>
</dbReference>
<dbReference type="InterPro" id="IPR011006">
    <property type="entry name" value="CheY-like_superfamily"/>
</dbReference>
<dbReference type="SUPFAM" id="SSF52172">
    <property type="entry name" value="CheY-like"/>
    <property type="match status" value="1"/>
</dbReference>